<proteinExistence type="predicted"/>
<evidence type="ECO:0000313" key="4">
    <source>
        <dbReference type="EMBL" id="KAK9821470.1"/>
    </source>
</evidence>
<evidence type="ECO:0000256" key="2">
    <source>
        <dbReference type="PROSITE-ProRule" id="PRU00035"/>
    </source>
</evidence>
<dbReference type="Gene3D" id="1.20.920.10">
    <property type="entry name" value="Bromodomain-like"/>
    <property type="match status" value="1"/>
</dbReference>
<dbReference type="Pfam" id="PF00439">
    <property type="entry name" value="Bromodomain"/>
    <property type="match status" value="1"/>
</dbReference>
<dbReference type="InterPro" id="IPR001487">
    <property type="entry name" value="Bromodomain"/>
</dbReference>
<organism evidence="4 5">
    <name type="scientific">Elliptochloris bilobata</name>
    <dbReference type="NCBI Taxonomy" id="381761"/>
    <lineage>
        <taxon>Eukaryota</taxon>
        <taxon>Viridiplantae</taxon>
        <taxon>Chlorophyta</taxon>
        <taxon>core chlorophytes</taxon>
        <taxon>Trebouxiophyceae</taxon>
        <taxon>Trebouxiophyceae incertae sedis</taxon>
        <taxon>Elliptochloris clade</taxon>
        <taxon>Elliptochloris</taxon>
    </lineage>
</organism>
<evidence type="ECO:0000259" key="3">
    <source>
        <dbReference type="PROSITE" id="PS50014"/>
    </source>
</evidence>
<dbReference type="SUPFAM" id="SSF47370">
    <property type="entry name" value="Bromodomain"/>
    <property type="match status" value="1"/>
</dbReference>
<dbReference type="PANTHER" id="PTHR22881">
    <property type="entry name" value="BROMODOMAIN CONTAINING PROTEIN"/>
    <property type="match status" value="1"/>
</dbReference>
<name>A0AAW1QJ58_9CHLO</name>
<dbReference type="EMBL" id="JALJOU010000101">
    <property type="protein sequence ID" value="KAK9821470.1"/>
    <property type="molecule type" value="Genomic_DNA"/>
</dbReference>
<comment type="caution">
    <text evidence="4">The sequence shown here is derived from an EMBL/GenBank/DDBJ whole genome shotgun (WGS) entry which is preliminary data.</text>
</comment>
<evidence type="ECO:0000256" key="1">
    <source>
        <dbReference type="ARBA" id="ARBA00023117"/>
    </source>
</evidence>
<feature type="domain" description="Bromo" evidence="3">
    <location>
        <begin position="1"/>
        <end position="54"/>
    </location>
</feature>
<dbReference type="PRINTS" id="PR00503">
    <property type="entry name" value="BROMODOMAIN"/>
</dbReference>
<dbReference type="InterPro" id="IPR036427">
    <property type="entry name" value="Bromodomain-like_sf"/>
</dbReference>
<dbReference type="PANTHER" id="PTHR22881:SF27">
    <property type="entry name" value="BROMODOMAIN CONTAINING 7_9"/>
    <property type="match status" value="1"/>
</dbReference>
<dbReference type="CDD" id="cd04369">
    <property type="entry name" value="Bromodomain"/>
    <property type="match status" value="1"/>
</dbReference>
<keyword evidence="5" id="KW-1185">Reference proteome</keyword>
<reference evidence="4 5" key="1">
    <citation type="journal article" date="2024" name="Nat. Commun.">
        <title>Phylogenomics reveals the evolutionary origins of lichenization in chlorophyte algae.</title>
        <authorList>
            <person name="Puginier C."/>
            <person name="Libourel C."/>
            <person name="Otte J."/>
            <person name="Skaloud P."/>
            <person name="Haon M."/>
            <person name="Grisel S."/>
            <person name="Petersen M."/>
            <person name="Berrin J.G."/>
            <person name="Delaux P.M."/>
            <person name="Dal Grande F."/>
            <person name="Keller J."/>
        </authorList>
    </citation>
    <scope>NUCLEOTIDE SEQUENCE [LARGE SCALE GENOMIC DNA]</scope>
    <source>
        <strain evidence="4 5">SAG 245.80</strain>
    </source>
</reference>
<protein>
    <recommendedName>
        <fullName evidence="3">Bromo domain-containing protein</fullName>
    </recommendedName>
</protein>
<accession>A0AAW1QJ58</accession>
<keyword evidence="1 2" id="KW-0103">Bromodomain</keyword>
<feature type="non-terminal residue" evidence="4">
    <location>
        <position position="1"/>
    </location>
</feature>
<evidence type="ECO:0000313" key="5">
    <source>
        <dbReference type="Proteomes" id="UP001445335"/>
    </source>
</evidence>
<dbReference type="PROSITE" id="PS50014">
    <property type="entry name" value="BROMODOMAIN_2"/>
    <property type="match status" value="1"/>
</dbReference>
<dbReference type="InterPro" id="IPR051831">
    <property type="entry name" value="Bromodomain_contain_prot"/>
</dbReference>
<gene>
    <name evidence="4" type="ORF">WJX81_007117</name>
</gene>
<sequence length="221" mass="23685">APGYTAVIKRPMDFTTIRARLDAGGYRSWDALADDMVLMFDNAMQFNRPDTVYHKQAKTLADMTRKLVELGRSGVTDFRGRTAGIARTHNAALAAEQRAALDRRRAAARSAKQAAKAAKVAQRAAEAGITVLLGADVDARGLERPLTLEENRRAFYRPRLGPAAGAPWRALALGANGDGLPFACRPALHPADATPLPPNAHAASVARFTAGLPPALRELAR</sequence>
<dbReference type="AlphaFoldDB" id="A0AAW1QJ58"/>
<dbReference type="SMART" id="SM00297">
    <property type="entry name" value="BROMO"/>
    <property type="match status" value="1"/>
</dbReference>
<dbReference type="Proteomes" id="UP001445335">
    <property type="component" value="Unassembled WGS sequence"/>
</dbReference>